<dbReference type="EMBL" id="CSAJ01000111">
    <property type="protein sequence ID" value="COV92136.1"/>
    <property type="molecule type" value="Genomic_DNA"/>
</dbReference>
<dbReference type="AlphaFoldDB" id="A0A655IHN3"/>
<evidence type="ECO:0000313" key="1">
    <source>
        <dbReference type="EMBL" id="COV92136.1"/>
    </source>
</evidence>
<organism evidence="1 2">
    <name type="scientific">Mycobacterium tuberculosis</name>
    <dbReference type="NCBI Taxonomy" id="1773"/>
    <lineage>
        <taxon>Bacteria</taxon>
        <taxon>Bacillati</taxon>
        <taxon>Actinomycetota</taxon>
        <taxon>Actinomycetes</taxon>
        <taxon>Mycobacteriales</taxon>
        <taxon>Mycobacteriaceae</taxon>
        <taxon>Mycobacterium</taxon>
        <taxon>Mycobacterium tuberculosis complex</taxon>
    </lineage>
</organism>
<proteinExistence type="predicted"/>
<protein>
    <submittedName>
        <fullName evidence="1">Uncharacterized protein</fullName>
    </submittedName>
</protein>
<accession>A0A655IHN3</accession>
<name>A0A655IHN3_MYCTX</name>
<dbReference type="Proteomes" id="UP000044938">
    <property type="component" value="Unassembled WGS sequence"/>
</dbReference>
<evidence type="ECO:0000313" key="2">
    <source>
        <dbReference type="Proteomes" id="UP000044938"/>
    </source>
</evidence>
<sequence>MHSAPSLALPRFLIKVSTVSWASFLLVPITPVGPRLIHPTTYSLGLPLIRPPTLGMVPLWSSNGSPGVGTPR</sequence>
<gene>
    <name evidence="1" type="ORF">ERS007720_01201</name>
</gene>
<reference evidence="1 2" key="1">
    <citation type="submission" date="2015-03" db="EMBL/GenBank/DDBJ databases">
        <authorList>
            <consortium name="Pathogen Informatics"/>
        </authorList>
    </citation>
    <scope>NUCLEOTIDE SEQUENCE [LARGE SCALE GENOMIC DNA]</scope>
    <source>
        <strain evidence="1 2">M09401471</strain>
    </source>
</reference>